<gene>
    <name evidence="7" type="ORF">AMATHDRAFT_1499</name>
</gene>
<feature type="region of interest" description="Disordered" evidence="5">
    <location>
        <begin position="219"/>
        <end position="398"/>
    </location>
</feature>
<evidence type="ECO:0000313" key="7">
    <source>
        <dbReference type="EMBL" id="PFH53070.1"/>
    </source>
</evidence>
<evidence type="ECO:0000256" key="1">
    <source>
        <dbReference type="ARBA" id="ARBA00004123"/>
    </source>
</evidence>
<dbReference type="InterPro" id="IPR015381">
    <property type="entry name" value="XLF-like_N"/>
</dbReference>
<feature type="domain" description="XLF-like N-terminal" evidence="6">
    <location>
        <begin position="32"/>
        <end position="134"/>
    </location>
</feature>
<dbReference type="EMBL" id="KZ301975">
    <property type="protein sequence ID" value="PFH53070.1"/>
    <property type="molecule type" value="Genomic_DNA"/>
</dbReference>
<keyword evidence="3" id="KW-0234">DNA repair</keyword>
<dbReference type="AlphaFoldDB" id="A0A2A9NYM8"/>
<comment type="subcellular location">
    <subcellularLocation>
        <location evidence="1">Nucleus</location>
    </subcellularLocation>
</comment>
<evidence type="ECO:0000256" key="4">
    <source>
        <dbReference type="ARBA" id="ARBA00023242"/>
    </source>
</evidence>
<dbReference type="Proteomes" id="UP000242287">
    <property type="component" value="Unassembled WGS sequence"/>
</dbReference>
<dbReference type="GO" id="GO:0005634">
    <property type="term" value="C:nucleus"/>
    <property type="evidence" value="ECO:0007669"/>
    <property type="project" value="UniProtKB-SubCell"/>
</dbReference>
<reference evidence="7 8" key="1">
    <citation type="submission" date="2014-02" db="EMBL/GenBank/DDBJ databases">
        <title>Transposable element dynamics among asymbiotic and ectomycorrhizal Amanita fungi.</title>
        <authorList>
            <consortium name="DOE Joint Genome Institute"/>
            <person name="Hess J."/>
            <person name="Skrede I."/>
            <person name="Wolfe B."/>
            <person name="LaButti K."/>
            <person name="Ohm R.A."/>
            <person name="Grigoriev I.V."/>
            <person name="Pringle A."/>
        </authorList>
    </citation>
    <scope>NUCLEOTIDE SEQUENCE [LARGE SCALE GENOMIC DNA]</scope>
    <source>
        <strain evidence="7 8">SKay4041</strain>
    </source>
</reference>
<feature type="compositionally biased region" description="Polar residues" evidence="5">
    <location>
        <begin position="332"/>
        <end position="341"/>
    </location>
</feature>
<evidence type="ECO:0000256" key="3">
    <source>
        <dbReference type="ARBA" id="ARBA00023204"/>
    </source>
</evidence>
<dbReference type="Gene3D" id="2.170.210.10">
    <property type="entry name" value="DNA double-strand break repair and VJ recombination XRCC4, N-terminal"/>
    <property type="match status" value="1"/>
</dbReference>
<evidence type="ECO:0000259" key="6">
    <source>
        <dbReference type="Pfam" id="PF09302"/>
    </source>
</evidence>
<keyword evidence="2" id="KW-0227">DNA damage</keyword>
<evidence type="ECO:0000313" key="8">
    <source>
        <dbReference type="Proteomes" id="UP000242287"/>
    </source>
</evidence>
<feature type="compositionally biased region" description="Basic residues" evidence="5">
    <location>
        <begin position="383"/>
        <end position="398"/>
    </location>
</feature>
<keyword evidence="8" id="KW-1185">Reference proteome</keyword>
<protein>
    <recommendedName>
        <fullName evidence="6">XLF-like N-terminal domain-containing protein</fullName>
    </recommendedName>
</protein>
<accession>A0A2A9NYM8</accession>
<organism evidence="7 8">
    <name type="scientific">Amanita thiersii Skay4041</name>
    <dbReference type="NCBI Taxonomy" id="703135"/>
    <lineage>
        <taxon>Eukaryota</taxon>
        <taxon>Fungi</taxon>
        <taxon>Dikarya</taxon>
        <taxon>Basidiomycota</taxon>
        <taxon>Agaricomycotina</taxon>
        <taxon>Agaricomycetes</taxon>
        <taxon>Agaricomycetidae</taxon>
        <taxon>Agaricales</taxon>
        <taxon>Pluteineae</taxon>
        <taxon>Amanitaceae</taxon>
        <taxon>Amanita</taxon>
    </lineage>
</organism>
<dbReference type="GO" id="GO:0006303">
    <property type="term" value="P:double-strand break repair via nonhomologous end joining"/>
    <property type="evidence" value="ECO:0007669"/>
    <property type="project" value="UniProtKB-ARBA"/>
</dbReference>
<evidence type="ECO:0000256" key="2">
    <source>
        <dbReference type="ARBA" id="ARBA00022763"/>
    </source>
</evidence>
<dbReference type="OrthoDB" id="3184250at2759"/>
<name>A0A2A9NYM8_9AGAR</name>
<sequence length="398" mass="44592">MSPQSHTYLFVYLNSITNGQTSLPSPSTFVPVKFYVSTIDLSCVLMITDTKLVWAEALSSHQFARRWRHCNPHSSPEFSNPEDEDSWRTSHLELLTKAHTLGAVADLYFQVVQSDYSDFAFQLEYDRFKWRWETCFIGPKRSAEVISKHIIFPLISLSHMAFSSSEALNGMSDEDVEKAVDKAGRTARRSVDTHIKNALSKPRLATTIRRMSAVYNFTPDLPPVNSTAETPDLNLPEPRRKIPAARSPSDFHMLSPKPNTSEFDKPTVPSSENKDSETEPEPDVEPIQVKDTLFTESPRTASPFRRASRSPKLSGIQPFSRTHTPAPGPSRASETADSSHSSQERLVKKHKGSVAAEGEDDESDTGQQKHLGQSKDGSESVHVKRLVRQPIKRGGKRF</sequence>
<dbReference type="InterPro" id="IPR038051">
    <property type="entry name" value="XRCC4-like_N_sf"/>
</dbReference>
<evidence type="ECO:0000256" key="5">
    <source>
        <dbReference type="SAM" id="MobiDB-lite"/>
    </source>
</evidence>
<dbReference type="Pfam" id="PF09302">
    <property type="entry name" value="XLF"/>
    <property type="match status" value="1"/>
</dbReference>
<proteinExistence type="predicted"/>
<keyword evidence="4" id="KW-0539">Nucleus</keyword>